<accession>A0A0C3D3Y1</accession>
<feature type="region of interest" description="Disordered" evidence="1">
    <location>
        <begin position="288"/>
        <end position="313"/>
    </location>
</feature>
<dbReference type="AlphaFoldDB" id="A0A0C3D3Y1"/>
<gene>
    <name evidence="2" type="ORF">SCLCIDRAFT_33964</name>
</gene>
<feature type="region of interest" description="Disordered" evidence="1">
    <location>
        <begin position="221"/>
        <end position="243"/>
    </location>
</feature>
<dbReference type="InParanoid" id="A0A0C3D3Y1"/>
<feature type="compositionally biased region" description="Polar residues" evidence="1">
    <location>
        <begin position="226"/>
        <end position="239"/>
    </location>
</feature>
<evidence type="ECO:0000313" key="3">
    <source>
        <dbReference type="Proteomes" id="UP000053989"/>
    </source>
</evidence>
<feature type="compositionally biased region" description="Polar residues" evidence="1">
    <location>
        <begin position="296"/>
        <end position="307"/>
    </location>
</feature>
<organism evidence="2 3">
    <name type="scientific">Scleroderma citrinum Foug A</name>
    <dbReference type="NCBI Taxonomy" id="1036808"/>
    <lineage>
        <taxon>Eukaryota</taxon>
        <taxon>Fungi</taxon>
        <taxon>Dikarya</taxon>
        <taxon>Basidiomycota</taxon>
        <taxon>Agaricomycotina</taxon>
        <taxon>Agaricomycetes</taxon>
        <taxon>Agaricomycetidae</taxon>
        <taxon>Boletales</taxon>
        <taxon>Sclerodermatineae</taxon>
        <taxon>Sclerodermataceae</taxon>
        <taxon>Scleroderma</taxon>
    </lineage>
</organism>
<dbReference type="Proteomes" id="UP000053989">
    <property type="component" value="Unassembled WGS sequence"/>
</dbReference>
<name>A0A0C3D3Y1_9AGAM</name>
<sequence>MSKCMRNDECIRTGRRGCISHAELIGVYEVQTDEWSSGTTDLSQIFLDRMLQRKSKTDPSGPRGLEVQQQLLYSENQQVALPGPDVYPKAIERHVAEDSCFLESFAIVHADVSPMATQSGDVYFDLERLLDPGTFNIRRAGCGVPVCGLDLLCTCESLRIPRHCLLVHQISSERELDEQFADSRLVTVEDFEARLGLGPVTVPAPPVPVSVPRAEVQFRSRRQQRASHQVISPTHQSQADDAAHANSPAYLLAPCCRSLRDRPPTPHDPQIWPLPAPEFDKVKLVSLASPPGTADKSAQSGSGSGSNRHQKGLSMNKFGLGKLGSWQRIRVVARCDCVWTSVAYSLEPVSGGHAQGPVDAQTIVPGLGPSAPVDVDENGTGAPSPMDASPSGARGSAEPIYGDTAQDAGDEVRFSVELTRIDQLKDT</sequence>
<dbReference type="HOGENOM" id="CLU_642760_0_0_1"/>
<feature type="region of interest" description="Disordered" evidence="1">
    <location>
        <begin position="373"/>
        <end position="408"/>
    </location>
</feature>
<dbReference type="EMBL" id="KN822323">
    <property type="protein sequence ID" value="KIM50821.1"/>
    <property type="molecule type" value="Genomic_DNA"/>
</dbReference>
<keyword evidence="3" id="KW-1185">Reference proteome</keyword>
<protein>
    <submittedName>
        <fullName evidence="2">Uncharacterized protein</fullName>
    </submittedName>
</protein>
<evidence type="ECO:0000256" key="1">
    <source>
        <dbReference type="SAM" id="MobiDB-lite"/>
    </source>
</evidence>
<reference evidence="3" key="2">
    <citation type="submission" date="2015-01" db="EMBL/GenBank/DDBJ databases">
        <title>Evolutionary Origins and Diversification of the Mycorrhizal Mutualists.</title>
        <authorList>
            <consortium name="DOE Joint Genome Institute"/>
            <consortium name="Mycorrhizal Genomics Consortium"/>
            <person name="Kohler A."/>
            <person name="Kuo A."/>
            <person name="Nagy L.G."/>
            <person name="Floudas D."/>
            <person name="Copeland A."/>
            <person name="Barry K.W."/>
            <person name="Cichocki N."/>
            <person name="Veneault-Fourrey C."/>
            <person name="LaButti K."/>
            <person name="Lindquist E.A."/>
            <person name="Lipzen A."/>
            <person name="Lundell T."/>
            <person name="Morin E."/>
            <person name="Murat C."/>
            <person name="Riley R."/>
            <person name="Ohm R."/>
            <person name="Sun H."/>
            <person name="Tunlid A."/>
            <person name="Henrissat B."/>
            <person name="Grigoriev I.V."/>
            <person name="Hibbett D.S."/>
            <person name="Martin F."/>
        </authorList>
    </citation>
    <scope>NUCLEOTIDE SEQUENCE [LARGE SCALE GENOMIC DNA]</scope>
    <source>
        <strain evidence="3">Foug A</strain>
    </source>
</reference>
<reference evidence="2 3" key="1">
    <citation type="submission" date="2014-04" db="EMBL/GenBank/DDBJ databases">
        <authorList>
            <consortium name="DOE Joint Genome Institute"/>
            <person name="Kuo A."/>
            <person name="Kohler A."/>
            <person name="Nagy L.G."/>
            <person name="Floudas D."/>
            <person name="Copeland A."/>
            <person name="Barry K.W."/>
            <person name="Cichocki N."/>
            <person name="Veneault-Fourrey C."/>
            <person name="LaButti K."/>
            <person name="Lindquist E.A."/>
            <person name="Lipzen A."/>
            <person name="Lundell T."/>
            <person name="Morin E."/>
            <person name="Murat C."/>
            <person name="Sun H."/>
            <person name="Tunlid A."/>
            <person name="Henrissat B."/>
            <person name="Grigoriev I.V."/>
            <person name="Hibbett D.S."/>
            <person name="Martin F."/>
            <person name="Nordberg H.P."/>
            <person name="Cantor M.N."/>
            <person name="Hua S.X."/>
        </authorList>
    </citation>
    <scope>NUCLEOTIDE SEQUENCE [LARGE SCALE GENOMIC DNA]</scope>
    <source>
        <strain evidence="2 3">Foug A</strain>
    </source>
</reference>
<evidence type="ECO:0000313" key="2">
    <source>
        <dbReference type="EMBL" id="KIM50821.1"/>
    </source>
</evidence>
<proteinExistence type="predicted"/>